<dbReference type="InterPro" id="IPR020084">
    <property type="entry name" value="NUDIX_hydrolase_CS"/>
</dbReference>
<dbReference type="SMART" id="SM00855">
    <property type="entry name" value="PGAM"/>
    <property type="match status" value="1"/>
</dbReference>
<name>A0ABP8CF55_9ACTN</name>
<sequence length="325" mass="35347">MTAKGETAARAVVRAAGVLLWRDGRGLDDPERDGPGLDGPGLDGPEIAVIHRPRYDDWSFPKGKIDKGEHMLRAAVRETEEETGVVPRLGRRLPTSSYPIGDRTKQVYYWAARPVAGGAFTPNHEVDELVWLPPTEVEARLSYGHDVDLLHEFLRGPRDSAPLVILRHASAGEKLHWREADELRPLDAAGRAEALALADLLHAYGPARLVSSTTARCVETVLPYARRIREPVVTDAAFTVGDTSPARAVARILSLARDGVPTVVCTHGEVVSELVAGLCKDLGEKVPDDPSLRKAEFWVAHLSPRTMAALERHSVRTTAPASATT</sequence>
<dbReference type="SUPFAM" id="SSF55811">
    <property type="entry name" value="Nudix"/>
    <property type="match status" value="1"/>
</dbReference>
<evidence type="ECO:0000259" key="3">
    <source>
        <dbReference type="PROSITE" id="PS51462"/>
    </source>
</evidence>
<dbReference type="InterPro" id="IPR013078">
    <property type="entry name" value="His_Pase_superF_clade-1"/>
</dbReference>
<evidence type="ECO:0000313" key="5">
    <source>
        <dbReference type="Proteomes" id="UP001501710"/>
    </source>
</evidence>
<feature type="region of interest" description="Disordered" evidence="2">
    <location>
        <begin position="24"/>
        <end position="44"/>
    </location>
</feature>
<dbReference type="InterPro" id="IPR000086">
    <property type="entry name" value="NUDIX_hydrolase_dom"/>
</dbReference>
<dbReference type="PANTHER" id="PTHR43222:SF9">
    <property type="entry name" value="8-OXO-(D)GTP PHOSPHATASE"/>
    <property type="match status" value="1"/>
</dbReference>
<dbReference type="RefSeq" id="WP_344901796.1">
    <property type="nucleotide sequence ID" value="NZ_BAABAS010000020.1"/>
</dbReference>
<dbReference type="SUPFAM" id="SSF53254">
    <property type="entry name" value="Phosphoglycerate mutase-like"/>
    <property type="match status" value="1"/>
</dbReference>
<dbReference type="Pfam" id="PF00300">
    <property type="entry name" value="His_Phos_1"/>
    <property type="match status" value="1"/>
</dbReference>
<dbReference type="InterPro" id="IPR015797">
    <property type="entry name" value="NUDIX_hydrolase-like_dom_sf"/>
</dbReference>
<protein>
    <submittedName>
        <fullName evidence="4">8-oxo-(D)GTP phosphatase</fullName>
    </submittedName>
</protein>
<dbReference type="EMBL" id="BAABAS010000020">
    <property type="protein sequence ID" value="GAA4238359.1"/>
    <property type="molecule type" value="Genomic_DNA"/>
</dbReference>
<comment type="caution">
    <text evidence="4">The sequence shown here is derived from an EMBL/GenBank/DDBJ whole genome shotgun (WGS) entry which is preliminary data.</text>
</comment>
<dbReference type="InterPro" id="IPR029033">
    <property type="entry name" value="His_PPase_superfam"/>
</dbReference>
<proteinExistence type="predicted"/>
<accession>A0ABP8CF55</accession>
<dbReference type="Proteomes" id="UP001501710">
    <property type="component" value="Unassembled WGS sequence"/>
</dbReference>
<dbReference type="Gene3D" id="3.90.79.10">
    <property type="entry name" value="Nucleoside Triphosphate Pyrophosphohydrolase"/>
    <property type="match status" value="1"/>
</dbReference>
<dbReference type="Pfam" id="PF00293">
    <property type="entry name" value="NUDIX"/>
    <property type="match status" value="1"/>
</dbReference>
<keyword evidence="1" id="KW-0378">Hydrolase</keyword>
<gene>
    <name evidence="4" type="primary">mutT1</name>
    <name evidence="4" type="ORF">GCM10022254_53980</name>
</gene>
<reference evidence="5" key="1">
    <citation type="journal article" date="2019" name="Int. J. Syst. Evol. Microbiol.">
        <title>The Global Catalogue of Microorganisms (GCM) 10K type strain sequencing project: providing services to taxonomists for standard genome sequencing and annotation.</title>
        <authorList>
            <consortium name="The Broad Institute Genomics Platform"/>
            <consortium name="The Broad Institute Genome Sequencing Center for Infectious Disease"/>
            <person name="Wu L."/>
            <person name="Ma J."/>
        </authorList>
    </citation>
    <scope>NUCLEOTIDE SEQUENCE [LARGE SCALE GENOMIC DNA]</scope>
    <source>
        <strain evidence="5">JCM 17440</strain>
    </source>
</reference>
<keyword evidence="5" id="KW-1185">Reference proteome</keyword>
<evidence type="ECO:0000313" key="4">
    <source>
        <dbReference type="EMBL" id="GAA4238359.1"/>
    </source>
</evidence>
<dbReference type="PANTHER" id="PTHR43222">
    <property type="entry name" value="NUDIX HYDROLASE 23"/>
    <property type="match status" value="1"/>
</dbReference>
<feature type="compositionally biased region" description="Basic and acidic residues" evidence="2">
    <location>
        <begin position="24"/>
        <end position="35"/>
    </location>
</feature>
<dbReference type="PROSITE" id="PS51462">
    <property type="entry name" value="NUDIX"/>
    <property type="match status" value="1"/>
</dbReference>
<dbReference type="CDD" id="cd03673">
    <property type="entry name" value="NUDIX_Ap6A_hydrolase"/>
    <property type="match status" value="1"/>
</dbReference>
<dbReference type="Gene3D" id="3.40.50.1240">
    <property type="entry name" value="Phosphoglycerate mutase-like"/>
    <property type="match status" value="1"/>
</dbReference>
<evidence type="ECO:0000256" key="1">
    <source>
        <dbReference type="ARBA" id="ARBA00022801"/>
    </source>
</evidence>
<evidence type="ECO:0000256" key="2">
    <source>
        <dbReference type="SAM" id="MobiDB-lite"/>
    </source>
</evidence>
<feature type="domain" description="Nudix hydrolase" evidence="3">
    <location>
        <begin position="11"/>
        <end position="154"/>
    </location>
</feature>
<organism evidence="4 5">
    <name type="scientific">Actinomadura meridiana</name>
    <dbReference type="NCBI Taxonomy" id="559626"/>
    <lineage>
        <taxon>Bacteria</taxon>
        <taxon>Bacillati</taxon>
        <taxon>Actinomycetota</taxon>
        <taxon>Actinomycetes</taxon>
        <taxon>Streptosporangiales</taxon>
        <taxon>Thermomonosporaceae</taxon>
        <taxon>Actinomadura</taxon>
    </lineage>
</organism>
<dbReference type="PROSITE" id="PS00893">
    <property type="entry name" value="NUDIX_BOX"/>
    <property type="match status" value="1"/>
</dbReference>